<evidence type="ECO:0000259" key="7">
    <source>
        <dbReference type="Pfam" id="PF00296"/>
    </source>
</evidence>
<evidence type="ECO:0000313" key="8">
    <source>
        <dbReference type="EMBL" id="MCS5727252.1"/>
    </source>
</evidence>
<keyword evidence="9" id="KW-1185">Reference proteome</keyword>
<dbReference type="GO" id="GO:0016705">
    <property type="term" value="F:oxidoreductase activity, acting on paired donors, with incorporation or reduction of molecular oxygen"/>
    <property type="evidence" value="ECO:0007669"/>
    <property type="project" value="InterPro"/>
</dbReference>
<dbReference type="Proteomes" id="UP001165587">
    <property type="component" value="Unassembled WGS sequence"/>
</dbReference>
<feature type="domain" description="Luciferase-like" evidence="7">
    <location>
        <begin position="32"/>
        <end position="392"/>
    </location>
</feature>
<dbReference type="InterPro" id="IPR011251">
    <property type="entry name" value="Luciferase-like_dom"/>
</dbReference>
<dbReference type="InterPro" id="IPR016215">
    <property type="entry name" value="NTA_MOA"/>
</dbReference>
<dbReference type="PANTHER" id="PTHR30011:SF16">
    <property type="entry name" value="C2H2 FINGER DOMAIN TRANSCRIPTION FACTOR (EUROFUNG)-RELATED"/>
    <property type="match status" value="1"/>
</dbReference>
<reference evidence="8" key="1">
    <citation type="submission" date="2022-08" db="EMBL/GenBank/DDBJ databases">
        <authorList>
            <person name="Deng Y."/>
            <person name="Han X.-F."/>
            <person name="Zhang Y.-Q."/>
        </authorList>
    </citation>
    <scope>NUCLEOTIDE SEQUENCE</scope>
    <source>
        <strain evidence="8">CPCC 203407</strain>
    </source>
</reference>
<dbReference type="PANTHER" id="PTHR30011">
    <property type="entry name" value="ALKANESULFONATE MONOOXYGENASE-RELATED"/>
    <property type="match status" value="1"/>
</dbReference>
<gene>
    <name evidence="8" type="ORF">N1028_15245</name>
</gene>
<evidence type="ECO:0000256" key="2">
    <source>
        <dbReference type="ARBA" id="ARBA00022643"/>
    </source>
</evidence>
<dbReference type="Pfam" id="PF00296">
    <property type="entry name" value="Bac_luciferase"/>
    <property type="match status" value="1"/>
</dbReference>
<dbReference type="EMBL" id="JANLCK010000009">
    <property type="protein sequence ID" value="MCS5727252.1"/>
    <property type="molecule type" value="Genomic_DNA"/>
</dbReference>
<accession>A0AA42BUT5</accession>
<dbReference type="CDD" id="cd01095">
    <property type="entry name" value="Nitrilotriacetate_monoxgenase"/>
    <property type="match status" value="1"/>
</dbReference>
<proteinExistence type="inferred from homology"/>
<keyword evidence="4 8" id="KW-0503">Monooxygenase</keyword>
<feature type="binding site" evidence="6">
    <location>
        <position position="65"/>
    </location>
    <ligand>
        <name>FMN</name>
        <dbReference type="ChEBI" id="CHEBI:58210"/>
    </ligand>
</feature>
<name>A0AA42BUT5_9MICO</name>
<organism evidence="8 9">
    <name type="scientific">Herbiconiux oxytropis</name>
    <dbReference type="NCBI Taxonomy" id="2970915"/>
    <lineage>
        <taxon>Bacteria</taxon>
        <taxon>Bacillati</taxon>
        <taxon>Actinomycetota</taxon>
        <taxon>Actinomycetes</taxon>
        <taxon>Micrococcales</taxon>
        <taxon>Microbacteriaceae</taxon>
        <taxon>Herbiconiux</taxon>
    </lineage>
</organism>
<evidence type="ECO:0000313" key="9">
    <source>
        <dbReference type="Proteomes" id="UP001165587"/>
    </source>
</evidence>
<evidence type="ECO:0000256" key="5">
    <source>
        <dbReference type="ARBA" id="ARBA00033748"/>
    </source>
</evidence>
<dbReference type="InterPro" id="IPR036661">
    <property type="entry name" value="Luciferase-like_sf"/>
</dbReference>
<dbReference type="InterPro" id="IPR051260">
    <property type="entry name" value="Diverse_substr_monoxygenases"/>
</dbReference>
<protein>
    <submittedName>
        <fullName evidence="8">NtaA/DmoA family FMN-dependent monooxygenase</fullName>
        <ecNumber evidence="8">1.14.-.-</ecNumber>
    </submittedName>
</protein>
<keyword evidence="2 6" id="KW-0288">FMN</keyword>
<dbReference type="NCBIfam" id="TIGR03860">
    <property type="entry name" value="FMN_nitrolo"/>
    <property type="match status" value="1"/>
</dbReference>
<feature type="binding site" evidence="6">
    <location>
        <position position="103"/>
    </location>
    <ligand>
        <name>FMN</name>
        <dbReference type="ChEBI" id="CHEBI:58210"/>
    </ligand>
</feature>
<dbReference type="PIRSF" id="PIRSF000337">
    <property type="entry name" value="NTA_MOA"/>
    <property type="match status" value="1"/>
</dbReference>
<evidence type="ECO:0000256" key="6">
    <source>
        <dbReference type="PIRSR" id="PIRSR000337-1"/>
    </source>
</evidence>
<evidence type="ECO:0000256" key="4">
    <source>
        <dbReference type="ARBA" id="ARBA00023033"/>
    </source>
</evidence>
<keyword evidence="3 8" id="KW-0560">Oxidoreductase</keyword>
<dbReference type="EC" id="1.14.-.-" evidence="8"/>
<dbReference type="GO" id="GO:0004497">
    <property type="term" value="F:monooxygenase activity"/>
    <property type="evidence" value="ECO:0007669"/>
    <property type="project" value="UniProtKB-KW"/>
</dbReference>
<evidence type="ECO:0000256" key="1">
    <source>
        <dbReference type="ARBA" id="ARBA00022630"/>
    </source>
</evidence>
<sequence length="449" mass="48674">MASEHDGPGDGRLLHLNLFMRLYGHHPAAWQREGTSVESAFDPDTFADLAVTCERGLFDAVFLADSHLSYFGGLHNSAAAMFEPLTLLSYIAAKTSRIGLIGTVSASFHDPFNAARSLASLDLLSGGRAGVNLVTSQSDAEAPLHGLPSLLPPAERYARAKEFAEVMLGLWGSYPREAVLMDKEGGDFLDPTRLRPIEHHGAAFDVRGPLNIPASAQGRPVMVQAGASPEGRDLAARYAEAIYGIGSTIEDAHDYYDDIKRRTRDHGRAEHEIVVLPGVVTVIGETMAEARDKKRHLDSLKSLDRQLAVLGGYIGMDCSRLERNDTMPDLPALEEFPGPKGRYVMMQTLSVDDDGRKVDVGTMLERISAGGGHFTTVGTPSSIADELVRWFEGRAADGFNVNASTLPEGIEEFVDLVVPELQERGVYRAAYEGATLRGHFGQTREAVTA</sequence>
<dbReference type="Gene3D" id="3.20.20.30">
    <property type="entry name" value="Luciferase-like domain"/>
    <property type="match status" value="1"/>
</dbReference>
<feature type="binding site" evidence="6">
    <location>
        <position position="228"/>
    </location>
    <ligand>
        <name>FMN</name>
        <dbReference type="ChEBI" id="CHEBI:58210"/>
    </ligand>
</feature>
<comment type="caution">
    <text evidence="8">The sequence shown here is derived from an EMBL/GenBank/DDBJ whole genome shotgun (WGS) entry which is preliminary data.</text>
</comment>
<feature type="binding site" evidence="6">
    <location>
        <position position="157"/>
    </location>
    <ligand>
        <name>FMN</name>
        <dbReference type="ChEBI" id="CHEBI:58210"/>
    </ligand>
</feature>
<comment type="similarity">
    <text evidence="5">Belongs to the NtaA/SnaA/DszA monooxygenase family.</text>
</comment>
<dbReference type="SUPFAM" id="SSF51679">
    <property type="entry name" value="Bacterial luciferase-like"/>
    <property type="match status" value="1"/>
</dbReference>
<keyword evidence="1 6" id="KW-0285">Flavoprotein</keyword>
<evidence type="ECO:0000256" key="3">
    <source>
        <dbReference type="ARBA" id="ARBA00023002"/>
    </source>
</evidence>
<dbReference type="AlphaFoldDB" id="A0AA42BUT5"/>
<dbReference type="RefSeq" id="WP_259530233.1">
    <property type="nucleotide sequence ID" value="NZ_JANLCK010000009.1"/>
</dbReference>